<dbReference type="OrthoDB" id="6766953at2"/>
<dbReference type="AlphaFoldDB" id="A0A6A7YUA7"/>
<reference evidence="5 6" key="1">
    <citation type="submission" date="2019-10" db="EMBL/GenBank/DDBJ databases">
        <title>Evaluation of single-gene subtyping targets for Pseudomonas.</title>
        <authorList>
            <person name="Reichler S.J."/>
            <person name="Orsi R.H."/>
            <person name="Wiedmann M."/>
            <person name="Martin N.H."/>
            <person name="Murphy S.I."/>
        </authorList>
    </citation>
    <scope>NUCLEOTIDE SEQUENCE</scope>
    <source>
        <strain evidence="2 6">FSL R10-0802</strain>
        <strain evidence="4 5">FSL R10-1594</strain>
        <strain evidence="3">FSL R10-2339</strain>
    </source>
</reference>
<proteinExistence type="predicted"/>
<protein>
    <submittedName>
        <fullName evidence="3">Uncharacterized protein</fullName>
    </submittedName>
</protein>
<dbReference type="PROSITE" id="PS51257">
    <property type="entry name" value="PROKAR_LIPOPROTEIN"/>
    <property type="match status" value="1"/>
</dbReference>
<evidence type="ECO:0000313" key="3">
    <source>
        <dbReference type="EMBL" id="MQT79973.1"/>
    </source>
</evidence>
<evidence type="ECO:0000313" key="4">
    <source>
        <dbReference type="EMBL" id="MQU16486.1"/>
    </source>
</evidence>
<gene>
    <name evidence="4" type="ORF">GHN41_08545</name>
    <name evidence="3" type="ORF">GHN86_07865</name>
    <name evidence="2" type="ORF">GHN94_05105</name>
</gene>
<evidence type="ECO:0000313" key="5">
    <source>
        <dbReference type="Proteomes" id="UP000443000"/>
    </source>
</evidence>
<feature type="signal peptide" evidence="1">
    <location>
        <begin position="1"/>
        <end position="31"/>
    </location>
</feature>
<feature type="chain" id="PRO_5044629906" evidence="1">
    <location>
        <begin position="32"/>
        <end position="521"/>
    </location>
</feature>
<keyword evidence="6" id="KW-1185">Reference proteome</keyword>
<comment type="caution">
    <text evidence="3">The sequence shown here is derived from an EMBL/GenBank/DDBJ whole genome shotgun (WGS) entry which is preliminary data.</text>
</comment>
<dbReference type="Proteomes" id="UP000713985">
    <property type="component" value="Unassembled WGS sequence"/>
</dbReference>
<dbReference type="RefSeq" id="WP_153386339.1">
    <property type="nucleotide sequence ID" value="NZ_JBITTT010000008.1"/>
</dbReference>
<evidence type="ECO:0000313" key="6">
    <source>
        <dbReference type="Proteomes" id="UP000713985"/>
    </source>
</evidence>
<sequence>MTIAKLIFNTTLKTFSLTTLLFVALAGCALKAPPFDINMAPYSARELKGENTARHLTDRYNNTVSNCGTSSAAAFQCSGVILRGTSGVSTEYHSWNPSPASVKSGGISFSYLRADSKYDKLAYGYNNGFIFYPKEYVPEGKINVPVLCSFPIDAGTSARPDKQGCDFHTAFPTNSQECQSQGITTASQWMSHYTSVPTDRRSHECGFNVRSGLANQADAFNASLQGMALNAAESFSTQNELRLATWDQDIGNSLPIEAFFYLNDGLADAQFEQRDFYDVTGITAPIIFITLPSSPEKNATFEYRESDQIEFPTDDKIKPSVLETYNIEGDHLRMSDIYDATHITVEIPEYEGINGGKDTIRVYWTGRVNYISSIITAANPPAKTEILIPRSEVIDNIGRSVNVKYSVKENGIGDTKESASLILYIDPQAVDPLPPPTYSDSTVSTNYAGETGDTIKLRWAGTTTHDTATQNVIPGKPNTFSIPSDWLAENAGKEVLINYSIKRNSTGSNLMFSQILRMTMP</sequence>
<dbReference type="EMBL" id="WIVT01000008">
    <property type="protein sequence ID" value="MQU16486.1"/>
    <property type="molecule type" value="Genomic_DNA"/>
</dbReference>
<keyword evidence="1" id="KW-0732">Signal</keyword>
<dbReference type="EMBL" id="WIWP01000005">
    <property type="protein sequence ID" value="MQT25215.1"/>
    <property type="molecule type" value="Genomic_DNA"/>
</dbReference>
<dbReference type="Proteomes" id="UP000443000">
    <property type="component" value="Unassembled WGS sequence"/>
</dbReference>
<name>A0A6A7YUA7_9PSED</name>
<organism evidence="3">
    <name type="scientific">Pseudomonas helleri</name>
    <dbReference type="NCBI Taxonomy" id="1608996"/>
    <lineage>
        <taxon>Bacteria</taxon>
        <taxon>Pseudomonadati</taxon>
        <taxon>Pseudomonadota</taxon>
        <taxon>Gammaproteobacteria</taxon>
        <taxon>Pseudomonadales</taxon>
        <taxon>Pseudomonadaceae</taxon>
        <taxon>Pseudomonas</taxon>
    </lineage>
</organism>
<dbReference type="EMBL" id="WIWC01000009">
    <property type="protein sequence ID" value="MQT79973.1"/>
    <property type="molecule type" value="Genomic_DNA"/>
</dbReference>
<evidence type="ECO:0000313" key="2">
    <source>
        <dbReference type="EMBL" id="MQT25215.1"/>
    </source>
</evidence>
<evidence type="ECO:0000256" key="1">
    <source>
        <dbReference type="SAM" id="SignalP"/>
    </source>
</evidence>
<accession>A0A6A7YUA7</accession>